<name>A0ABU5Y9G7_9FLAO</name>
<organism evidence="1 2">
    <name type="scientific">Capnocytophaga gingivalis</name>
    <dbReference type="NCBI Taxonomy" id="1017"/>
    <lineage>
        <taxon>Bacteria</taxon>
        <taxon>Pseudomonadati</taxon>
        <taxon>Bacteroidota</taxon>
        <taxon>Flavobacteriia</taxon>
        <taxon>Flavobacteriales</taxon>
        <taxon>Flavobacteriaceae</taxon>
        <taxon>Capnocytophaga</taxon>
    </lineage>
</organism>
<sequence length="3075" mass="331211">MRRVLYFLAILTVCFVSTKMWGQPNNTPISLRWNNGGQAIKGDFVQIGNIRNFSTDAQSSATLKILSPSSCLRVVWAGLYWTAYVPIADRHNPKIEKVKFKMPGDTQFLDLQADAHMYSNFANSGDGYNCFKDVTSLLQSKGASFNNGEYTVSGIYSPDTLGKWGGWTLIVVYEDVQAATSKKIYIYDGAEWNFFNYNGIQTKTIPITGFQTPPAPAAIKARMGIFTGAGNEGTGYASGDEIRINEVKQGQATNPNAYDDFMDESITYNHSEVAMPRNPNTKNHIDIDIFDIPNPGNTVINNGDTSLTIKFVASDAYITYTVALSVDAIAPHVETHKEVLGLEAGVWKDFTGKTTVFGEALKYRLKFRNIGNDNVRDAVLEDLLPLGITYENFEALPTGVTFVSATPNYNNTGRTLVKFNVSPTLLQHSSTAPFSAPITINVKVQPDCANLIDFCSNEFKNQAEMVYHAALDNKEYRTGSFATAGGACDQNNESATTFFVKDDTCQAQDLPYCGSMTLKGGAGFAAWKWTKEGQIGVIATTQDLQISSPGVYWVERTPPAGGNRCENKLRIKYNVQTRTGEERHPMRDASYVTERKVCNNTGIEYLGVSVCNTNVPMAINNATLSDTQVTWYRYKTQRAADDCPPQVANTGIQTDSNWELIHTGKNLNMTPAMVKYANGTEFAVRLGYANCPLTYHFRAYKGEVNYNAIAENIICGTGKIKITGIPTGSFQYKLQGPASSNYTDIPTGQTAIDIPVTQAGHYKVYIRQKLTGGATPFQNNVCEYIKEVDVYELTTTNAFTLTQVEEVKCVSSNPNTGKMRIVLDANVTLPVKIEVKKGTTLIHTYTVTNTTQLNSDNIPATKAVLHSLAAGNNYSVTLTPTYKTGCSVTQSNFEITQIPELKINNGAAKTITCGLEKELTVTVQGGKLNSVNGRYHFIVDGIHNNNVSEVFENKAGTPEVHTYTLKIKDPWAGPGSKIYKVTVYDENNCAATKNITYTYQEKPTFDLTKVVDAVCGPATGSLKVDNINTNFVTTDYTIKYKLIKKNSNGTWPDWSSPIKDQSDPTFTGLAPGDYRARIYYTKGTVTCHYPEDCITYQLENGQTRTDCNPPHTDPKEANISEGNGPIRAFAGVIQLACDTPPNSAEIYVANVTGGTNNIYEYSINGGTWQTTKSFSNLRPGSYIVRVRNKVAAGQPFCEWSKTLQVEAPIAKPVLSSTIEYDCEGIARMKVTSSRTDYSYLTVHTPTHGATPGALPTTPPTGTFNNGTVPNVVFPTITASGTQTVRVFYKQTANPSPIVLIQEDFGQGENRCDPNVYSAYACQPNKSSFINDGEYVITSSENGTLVLNNGCWTKPNDHTGLTNGRYLAMNVGSIGFNRPIYVKEVEDVVPTQPIKFKMYVYNLCHCSSCGPPSFQIRLVNKLTNAVLSESTTLAPPINGHDPNAWHEFSGELASPGVTSLRIEIVSKSPVIGGNDLALDDIYVYQEPKACPSSYVDLTATIEATDAKKMKITSHTTIDETCNGSNDGKLTFGVANYGNVAYTWKVVTRGTTTQVQGGTNNTAGLTVNNLAPGLYTLKITSGHQKKFSNDQACEVTQDFEIKRNAKVTVTQNRTIDYLDCNIDRKQMLIFSQNATGTNQGVFNITGGKQTPSAPLRYTIKVVKIPSGATDILTPDSNGNYRYVVVAGTYQITITDDNNCNGGHGTFTYKVEARHKIGTVKAEYKNCVVANGIGDMELSHTFIGGASNGKPVTYDWKKQGDATWTAVSGNTIPKTTLDGWTKGVTYLIRAKDEYSCEKEIEVSIPVEIENLTTADYTVVHPAAACPPNPVTPGSITVNHVRGGSSTPTYHYAFVAAGTPPQNSDYTATNVKSGITTGGNWDVYIKDIAATPPTCGKKVTTAPIHIEDPVPTGGDLDPSGTIKHTSFSATCEDGQGGSLVIERFRGKGGFRVEVTKTAPAALPTVTYRIPKVAVAGKVTINPTTGEMVVTGYVIDNLSKGTYKVEIYDEGNSNCAVPGMVGKSFTIADMSINFSPSGAVTQSNPSCTETTMAFALKATSTIVPASEYEIVYRLVRHNGVPVTNGDEQWKTEAQRPIVAPYTGQGLVGAMYGGVTVGDKFTAQIGVRRKSDNAVVCTKDIPEFTLARRANDLTLTPKVNANCSNFDLDVKFGTTGTNYHKVTFYLNNNGSPAEQQLGTYSNYVGGTTYTFTGLQKGRNYMVYVHYETTSTSGLCREGLEVPTNSANTPAIQVDNSASRGVACDNASTPVNIRFHITLTTGGGASLPYRIYEKTNAGLVPATGAGATGTVNPTPAGSNTYEISYNRSTPLPVTGQRYVISFTAAGCDSYSGDITVTPPAAGRALTPGTLSVVAAKTKPMNCQDGTAKLTVKGGATGGYGPFTYSLLMEDNITAPSTSFLRRNIVKRNITDLTTDVEFDLRETDFNVTGTNWWSTVFPTLTFKVRITDQATGCEVTATASGNALGKFLNSKHTATATLDINKTAPGANACDANDVNYKLKITLSNINATGGTALTFADYEYSIDGGNTYTTFPAATVEVDIPALFDQNKVKVRSKESLCDATIAYAGGTPPGANERLTYPKLKFTAEKKTDMACDNAGVYTAKFDLKITSGSDFVTSPTVPAPFTGANRYEIKVTEGTGVVAGTRNALTTAPAGTTFTTAVTPVGTNLHNQEIKVTYTVPPFPTAPITYNVWVKDLGNKYCDEYVASAPIVVNPAEDPNNLKARHTIDPAKISNVVGCTPGGTTGSFEFTRTITSGREDTAFVYELYYSTTSAGPFTPSGIEVGDADIIERTTSAIRYKVTGLKKGFYQLRVKSSANGSCGQDVTGFAGGVVQITERPIPAFDANPPANPGIEIVQAGCGAATSYGVTPKQSNAQLYLNIKGGTAPYKVEIYEAGNVILTQTVTSTTPPAPYPGPTVYTANATIDLPAKDVDYTIVVKVTDANGCVLAIPGSFVGTVKTLQKITGATFHRTQQMSCLPTGTEQVTMTVTRTNGSNTGGYNVYIRKMTGAGAPTEVAGYDSAARTAGTAQIGGTGVGTITFPQIAEESADYEITLTDKDTGCT</sequence>
<dbReference type="InterPro" id="IPR047589">
    <property type="entry name" value="DUF11_rpt"/>
</dbReference>
<dbReference type="EMBL" id="JAYKBV010000009">
    <property type="protein sequence ID" value="MEB3040537.1"/>
    <property type="molecule type" value="Genomic_DNA"/>
</dbReference>
<gene>
    <name evidence="1" type="ORF">VJJ49_07500</name>
</gene>
<protein>
    <recommendedName>
        <fullName evidence="3">DUF11 domain-containing protein</fullName>
    </recommendedName>
</protein>
<dbReference type="Proteomes" id="UP001324270">
    <property type="component" value="Unassembled WGS sequence"/>
</dbReference>
<evidence type="ECO:0008006" key="3">
    <source>
        <dbReference type="Google" id="ProtNLM"/>
    </source>
</evidence>
<comment type="caution">
    <text evidence="1">The sequence shown here is derived from an EMBL/GenBank/DDBJ whole genome shotgun (WGS) entry which is preliminary data.</text>
</comment>
<reference evidence="1 2" key="1">
    <citation type="submission" date="2023-12" db="EMBL/GenBank/DDBJ databases">
        <title>Genomic sequences of Capnocytophaga and Parvimonas strains.</title>
        <authorList>
            <person name="Watt R.M."/>
            <person name="Wang M."/>
            <person name="Yang T."/>
            <person name="Tong W.M."/>
        </authorList>
    </citation>
    <scope>NUCLEOTIDE SEQUENCE [LARGE SCALE GENOMIC DNA]</scope>
    <source>
        <strain evidence="1 2">CCUG 13156</strain>
    </source>
</reference>
<evidence type="ECO:0000313" key="2">
    <source>
        <dbReference type="Proteomes" id="UP001324270"/>
    </source>
</evidence>
<accession>A0ABU5Y9G7</accession>
<feature type="non-terminal residue" evidence="1">
    <location>
        <position position="3075"/>
    </location>
</feature>
<dbReference type="RefSeq" id="WP_323979489.1">
    <property type="nucleotide sequence ID" value="NZ_JAYKBV010000009.1"/>
</dbReference>
<evidence type="ECO:0000313" key="1">
    <source>
        <dbReference type="EMBL" id="MEB3040537.1"/>
    </source>
</evidence>
<keyword evidence="2" id="KW-1185">Reference proteome</keyword>
<dbReference type="NCBIfam" id="TIGR01451">
    <property type="entry name" value="B_ant_repeat"/>
    <property type="match status" value="1"/>
</dbReference>
<proteinExistence type="predicted"/>